<dbReference type="KEGG" id="mdn:JT25_019725"/>
<evidence type="ECO:0008006" key="4">
    <source>
        <dbReference type="Google" id="ProtNLM"/>
    </source>
</evidence>
<proteinExistence type="predicted"/>
<dbReference type="OrthoDB" id="258796at2"/>
<accession>A0A140E5L7</accession>
<evidence type="ECO:0000256" key="1">
    <source>
        <dbReference type="ARBA" id="ARBA00022679"/>
    </source>
</evidence>
<sequence length="366" mass="41664">MNIFFLCKRHYMQKDVIDDRYARLYELPYQLALKGHNVRGICLGYHRCNPGHFIHIQNNTSSLEWYGFDVGFFIIPGLLKYFKKTFSLIKSCKPDILLGSSDCVHAVITALFAKLFNIPYYLDLYDNYESFGLAKLPGLLPLYRIAIKKAVGISCVSEPLADYIRQHYNHRNVITLESTIGGNDFLPEDKDFCRQQLNLPAHAKLIGLAGSLDKNRGVDLLYASFLQLADTDSSLHLVLAGPTDDNCPIPDHPRIRYLGLLPHRQINTFYNALDLAMICLRDSDFGRYAFPQKTYEILACKTPVLAPRLGALAQTLKDYPQCLYEPDDSIDMQRKMTTLLRESCVIDIAIPTWADQAARLAAWMQI</sequence>
<evidence type="ECO:0000313" key="2">
    <source>
        <dbReference type="EMBL" id="AMK78691.1"/>
    </source>
</evidence>
<gene>
    <name evidence="2" type="ORF">JT25_019725</name>
</gene>
<name>A0A140E5L7_9GAMM</name>
<dbReference type="Pfam" id="PF13692">
    <property type="entry name" value="Glyco_trans_1_4"/>
    <property type="match status" value="1"/>
</dbReference>
<dbReference type="AlphaFoldDB" id="A0A140E5L7"/>
<keyword evidence="3" id="KW-1185">Reference proteome</keyword>
<dbReference type="PANTHER" id="PTHR46401:SF2">
    <property type="entry name" value="GLYCOSYLTRANSFERASE WBBK-RELATED"/>
    <property type="match status" value="1"/>
</dbReference>
<dbReference type="Proteomes" id="UP000030512">
    <property type="component" value="Chromosome"/>
</dbReference>
<keyword evidence="1" id="KW-0808">Transferase</keyword>
<dbReference type="SUPFAM" id="SSF53756">
    <property type="entry name" value="UDP-Glycosyltransferase/glycogen phosphorylase"/>
    <property type="match status" value="1"/>
</dbReference>
<dbReference type="EMBL" id="CP014476">
    <property type="protein sequence ID" value="AMK78691.1"/>
    <property type="molecule type" value="Genomic_DNA"/>
</dbReference>
<dbReference type="STRING" id="1538553.JT25_019725"/>
<evidence type="ECO:0000313" key="3">
    <source>
        <dbReference type="Proteomes" id="UP000030512"/>
    </source>
</evidence>
<dbReference type="RefSeq" id="WP_052142098.1">
    <property type="nucleotide sequence ID" value="NZ_CP014476.1"/>
</dbReference>
<reference evidence="2 3" key="1">
    <citation type="journal article" date="2015" name="Environ. Microbiol.">
        <title>Methane oxidation coupled to nitrate reduction under hypoxia by the Gammaproteobacterium Methylomonas denitrificans, sp. nov. type strain FJG1.</title>
        <authorList>
            <person name="Kits K.D."/>
            <person name="Klotz M.G."/>
            <person name="Stein L.Y."/>
        </authorList>
    </citation>
    <scope>NUCLEOTIDE SEQUENCE [LARGE SCALE GENOMIC DNA]</scope>
    <source>
        <strain evidence="2 3">FJG1</strain>
    </source>
</reference>
<dbReference type="Gene3D" id="3.40.50.2000">
    <property type="entry name" value="Glycogen Phosphorylase B"/>
    <property type="match status" value="2"/>
</dbReference>
<protein>
    <recommendedName>
        <fullName evidence="4">Glycosyltransferase subfamily 4-like N-terminal domain-containing protein</fullName>
    </recommendedName>
</protein>
<organism evidence="2 3">
    <name type="scientific">Methylomonas denitrificans</name>
    <dbReference type="NCBI Taxonomy" id="1538553"/>
    <lineage>
        <taxon>Bacteria</taxon>
        <taxon>Pseudomonadati</taxon>
        <taxon>Pseudomonadota</taxon>
        <taxon>Gammaproteobacteria</taxon>
        <taxon>Methylococcales</taxon>
        <taxon>Methylococcaceae</taxon>
        <taxon>Methylomonas</taxon>
    </lineage>
</organism>
<dbReference type="GO" id="GO:0009103">
    <property type="term" value="P:lipopolysaccharide biosynthetic process"/>
    <property type="evidence" value="ECO:0007669"/>
    <property type="project" value="TreeGrafter"/>
</dbReference>
<dbReference type="GO" id="GO:0016757">
    <property type="term" value="F:glycosyltransferase activity"/>
    <property type="evidence" value="ECO:0007669"/>
    <property type="project" value="TreeGrafter"/>
</dbReference>
<dbReference type="PANTHER" id="PTHR46401">
    <property type="entry name" value="GLYCOSYLTRANSFERASE WBBK-RELATED"/>
    <property type="match status" value="1"/>
</dbReference>